<evidence type="ECO:0000313" key="2">
    <source>
        <dbReference type="Proteomes" id="UP000772434"/>
    </source>
</evidence>
<dbReference type="PANTHER" id="PTHR33096">
    <property type="entry name" value="CXC2 DOMAIN-CONTAINING PROTEIN"/>
    <property type="match status" value="1"/>
</dbReference>
<name>A0A9P5U3E7_9AGAR</name>
<dbReference type="Proteomes" id="UP000772434">
    <property type="component" value="Unassembled WGS sequence"/>
</dbReference>
<protein>
    <submittedName>
        <fullName evidence="1">Uncharacterized protein</fullName>
    </submittedName>
</protein>
<sequence>MHCRRNNSEDSLQNKLTDCVGNKQGLKAVVVVVSGASASSKTAKMGSSFTAADGNREKASTKFFDSTALMGLLCRHDRVLWLANMTTAGERQYYAYALVDKLFQHLPPDYTIGLLYDIGCQLERSCVKWGFLKKYLPRLAFAISVFHAFGHGWPCQCIYHPRKCHGFGISDGEGCERFWHSISRLIAFLRIQFADRESLKGFGTWLARKWKNAEAWHQEAQQDIDFSMRSPAFLREQWELQKHSVTQPLPRQACSAGQKAVEEALHLCKARDTLRDSIKDLQRVLTSRNAEPYELAEAELELPGLRDKLNSTQKSLSLKERALGVEGKRRYNHLASSPFITDLMNARALKVRLRQRLQSRKFERDRLERMFRRQINTSERKLHNHTEDSVKRRDGGIQNLAQKFNKLQARMATAIQRRKAPSNAVAPRVIPMDNLFNLDVDDVIWDGIGLSDSDDSTDIPLWLSDDQVQTGIRGILLQDRCDEELGRLKYELLVLGEWFGEEWDTLALSMSTTDDVTLLFQLGERHTNLMRLGLRWTRALSDLPPDVIPSFLGPDSAEWAEMKQEADIDQVELEQELEEDDGYQEFEDDDLDIGLVEHMDTLALTDDQNF</sequence>
<dbReference type="OrthoDB" id="3364670at2759"/>
<dbReference type="EMBL" id="JADNRY010000114">
    <property type="protein sequence ID" value="KAF9064846.1"/>
    <property type="molecule type" value="Genomic_DNA"/>
</dbReference>
<dbReference type="InterPro" id="IPR040521">
    <property type="entry name" value="KDZ"/>
</dbReference>
<dbReference type="PANTHER" id="PTHR33096:SF1">
    <property type="entry name" value="CXC1-LIKE CYSTEINE CLUSTER ASSOCIATED WITH KDZ TRANSPOSASES DOMAIN-CONTAINING PROTEIN"/>
    <property type="match status" value="1"/>
</dbReference>
<gene>
    <name evidence="1" type="ORF">BDP27DRAFT_1366900</name>
</gene>
<organism evidence="1 2">
    <name type="scientific">Rhodocollybia butyracea</name>
    <dbReference type="NCBI Taxonomy" id="206335"/>
    <lineage>
        <taxon>Eukaryota</taxon>
        <taxon>Fungi</taxon>
        <taxon>Dikarya</taxon>
        <taxon>Basidiomycota</taxon>
        <taxon>Agaricomycotina</taxon>
        <taxon>Agaricomycetes</taxon>
        <taxon>Agaricomycetidae</taxon>
        <taxon>Agaricales</taxon>
        <taxon>Marasmiineae</taxon>
        <taxon>Omphalotaceae</taxon>
        <taxon>Rhodocollybia</taxon>
    </lineage>
</organism>
<comment type="caution">
    <text evidence="1">The sequence shown here is derived from an EMBL/GenBank/DDBJ whole genome shotgun (WGS) entry which is preliminary data.</text>
</comment>
<dbReference type="Pfam" id="PF18758">
    <property type="entry name" value="KDZ"/>
    <property type="match status" value="1"/>
</dbReference>
<keyword evidence="2" id="KW-1185">Reference proteome</keyword>
<accession>A0A9P5U3E7</accession>
<proteinExistence type="predicted"/>
<reference evidence="1" key="1">
    <citation type="submission" date="2020-11" db="EMBL/GenBank/DDBJ databases">
        <authorList>
            <consortium name="DOE Joint Genome Institute"/>
            <person name="Ahrendt S."/>
            <person name="Riley R."/>
            <person name="Andreopoulos W."/>
            <person name="Labutti K."/>
            <person name="Pangilinan J."/>
            <person name="Ruiz-Duenas F.J."/>
            <person name="Barrasa J.M."/>
            <person name="Sanchez-Garcia M."/>
            <person name="Camarero S."/>
            <person name="Miyauchi S."/>
            <person name="Serrano A."/>
            <person name="Linde D."/>
            <person name="Babiker R."/>
            <person name="Drula E."/>
            <person name="Ayuso-Fernandez I."/>
            <person name="Pacheco R."/>
            <person name="Padilla G."/>
            <person name="Ferreira P."/>
            <person name="Barriuso J."/>
            <person name="Kellner H."/>
            <person name="Castanera R."/>
            <person name="Alfaro M."/>
            <person name="Ramirez L."/>
            <person name="Pisabarro A.G."/>
            <person name="Kuo A."/>
            <person name="Tritt A."/>
            <person name="Lipzen A."/>
            <person name="He G."/>
            <person name="Yan M."/>
            <person name="Ng V."/>
            <person name="Cullen D."/>
            <person name="Martin F."/>
            <person name="Rosso M.-N."/>
            <person name="Henrissat B."/>
            <person name="Hibbett D."/>
            <person name="Martinez A.T."/>
            <person name="Grigoriev I.V."/>
        </authorList>
    </citation>
    <scope>NUCLEOTIDE SEQUENCE</scope>
    <source>
        <strain evidence="1">AH 40177</strain>
    </source>
</reference>
<dbReference type="AlphaFoldDB" id="A0A9P5U3E7"/>
<evidence type="ECO:0000313" key="1">
    <source>
        <dbReference type="EMBL" id="KAF9064846.1"/>
    </source>
</evidence>